<dbReference type="AlphaFoldDB" id="A0A2P2R2B6"/>
<organism evidence="1">
    <name type="scientific">Rhizophora mucronata</name>
    <name type="common">Asiatic mangrove</name>
    <dbReference type="NCBI Taxonomy" id="61149"/>
    <lineage>
        <taxon>Eukaryota</taxon>
        <taxon>Viridiplantae</taxon>
        <taxon>Streptophyta</taxon>
        <taxon>Embryophyta</taxon>
        <taxon>Tracheophyta</taxon>
        <taxon>Spermatophyta</taxon>
        <taxon>Magnoliopsida</taxon>
        <taxon>eudicotyledons</taxon>
        <taxon>Gunneridae</taxon>
        <taxon>Pentapetalae</taxon>
        <taxon>rosids</taxon>
        <taxon>fabids</taxon>
        <taxon>Malpighiales</taxon>
        <taxon>Rhizophoraceae</taxon>
        <taxon>Rhizophora</taxon>
    </lineage>
</organism>
<accession>A0A2P2R2B6</accession>
<protein>
    <submittedName>
        <fullName evidence="1">Uncharacterized protein</fullName>
    </submittedName>
</protein>
<proteinExistence type="predicted"/>
<reference evidence="1" key="1">
    <citation type="submission" date="2018-02" db="EMBL/GenBank/DDBJ databases">
        <title>Rhizophora mucronata_Transcriptome.</title>
        <authorList>
            <person name="Meera S.P."/>
            <person name="Sreeshan A."/>
            <person name="Augustine A."/>
        </authorList>
    </citation>
    <scope>NUCLEOTIDE SEQUENCE</scope>
    <source>
        <tissue evidence="1">Leaf</tissue>
    </source>
</reference>
<name>A0A2P2R2B6_RHIMU</name>
<dbReference type="EMBL" id="GGEC01092911">
    <property type="protein sequence ID" value="MBX73395.1"/>
    <property type="molecule type" value="Transcribed_RNA"/>
</dbReference>
<sequence>MHHFVNRHRQVTVLIRISMLRTNTQDHSHQYTIYLKAKEPSRDHSKHQWTHLSKVNYYTRKLTLCFRRA</sequence>
<evidence type="ECO:0000313" key="1">
    <source>
        <dbReference type="EMBL" id="MBX73395.1"/>
    </source>
</evidence>